<dbReference type="InterPro" id="IPR057326">
    <property type="entry name" value="KR_dom"/>
</dbReference>
<evidence type="ECO:0000313" key="6">
    <source>
        <dbReference type="Proteomes" id="UP000321764"/>
    </source>
</evidence>
<organism evidence="5 6">
    <name type="scientific">Reinekea thalattae</name>
    <dbReference type="NCBI Taxonomy" id="2593301"/>
    <lineage>
        <taxon>Bacteria</taxon>
        <taxon>Pseudomonadati</taxon>
        <taxon>Pseudomonadota</taxon>
        <taxon>Gammaproteobacteria</taxon>
        <taxon>Oceanospirillales</taxon>
        <taxon>Saccharospirillaceae</taxon>
        <taxon>Reinekea</taxon>
    </lineage>
</organism>
<evidence type="ECO:0000256" key="2">
    <source>
        <dbReference type="ARBA" id="ARBA00022857"/>
    </source>
</evidence>
<dbReference type="Pfam" id="PF13561">
    <property type="entry name" value="adh_short_C2"/>
    <property type="match status" value="1"/>
</dbReference>
<feature type="domain" description="Ketoreductase" evidence="4">
    <location>
        <begin position="17"/>
        <end position="195"/>
    </location>
</feature>
<sequence>MTQTQPQTQTTTTTDQPVAIVTGASRGIGAQIAQRLAYDGYRVVINYQANAQAADALVAQIEKQGGKALAIQADISNPEQVDALFAQTKQSFGRIDALINNAGILQVTPMAETSIEQLNRAFAINTQGTFLTMQAAYKEMATGGRIINLSSTTLALNMPGYGLYNGTKAAVEAFTRIFAKEMRGKNITVNAVAPGPVSTELFLNGKSDEQIAQFSKMPPLERLGQPSDIANVISFLCSADAGWINGQIIRANGGIG</sequence>
<dbReference type="NCBIfam" id="NF005559">
    <property type="entry name" value="PRK07231.1"/>
    <property type="match status" value="1"/>
</dbReference>
<keyword evidence="3" id="KW-0560">Oxidoreductase</keyword>
<dbReference type="PROSITE" id="PS00061">
    <property type="entry name" value="ADH_SHORT"/>
    <property type="match status" value="1"/>
</dbReference>
<gene>
    <name evidence="5" type="ORF">FME95_11465</name>
</gene>
<dbReference type="PRINTS" id="PR00081">
    <property type="entry name" value="GDHRDH"/>
</dbReference>
<dbReference type="PRINTS" id="PR00080">
    <property type="entry name" value="SDRFAMILY"/>
</dbReference>
<keyword evidence="2" id="KW-0521">NADP</keyword>
<dbReference type="InterPro" id="IPR036291">
    <property type="entry name" value="NAD(P)-bd_dom_sf"/>
</dbReference>
<dbReference type="PANTHER" id="PTHR48107">
    <property type="entry name" value="NADPH-DEPENDENT ALDEHYDE REDUCTASE-LIKE PROTEIN, CHLOROPLASTIC-RELATED"/>
    <property type="match status" value="1"/>
</dbReference>
<comment type="caution">
    <text evidence="5">The sequence shown here is derived from an EMBL/GenBank/DDBJ whole genome shotgun (WGS) entry which is preliminary data.</text>
</comment>
<dbReference type="Proteomes" id="UP000321764">
    <property type="component" value="Unassembled WGS sequence"/>
</dbReference>
<evidence type="ECO:0000259" key="4">
    <source>
        <dbReference type="SMART" id="SM00822"/>
    </source>
</evidence>
<dbReference type="AlphaFoldDB" id="A0A5C8Z4A3"/>
<dbReference type="SUPFAM" id="SSF51735">
    <property type="entry name" value="NAD(P)-binding Rossmann-fold domains"/>
    <property type="match status" value="1"/>
</dbReference>
<dbReference type="InterPro" id="IPR002347">
    <property type="entry name" value="SDR_fam"/>
</dbReference>
<dbReference type="EMBL" id="VKAD01000002">
    <property type="protein sequence ID" value="TXR52028.1"/>
    <property type="molecule type" value="Genomic_DNA"/>
</dbReference>
<accession>A0A5C8Z4A3</accession>
<comment type="similarity">
    <text evidence="1">Belongs to the short-chain dehydrogenases/reductases (SDR) family.</text>
</comment>
<evidence type="ECO:0000313" key="5">
    <source>
        <dbReference type="EMBL" id="TXR52028.1"/>
    </source>
</evidence>
<reference evidence="5 6" key="1">
    <citation type="submission" date="2019-07" db="EMBL/GenBank/DDBJ databases">
        <title>Reinekea sp. strain SSH23 genome sequencing and assembly.</title>
        <authorList>
            <person name="Kim I."/>
        </authorList>
    </citation>
    <scope>NUCLEOTIDE SEQUENCE [LARGE SCALE GENOMIC DNA]</scope>
    <source>
        <strain evidence="5 6">SSH23</strain>
    </source>
</reference>
<dbReference type="Gene3D" id="3.40.50.720">
    <property type="entry name" value="NAD(P)-binding Rossmann-like Domain"/>
    <property type="match status" value="1"/>
</dbReference>
<name>A0A5C8Z4A3_9GAMM</name>
<protein>
    <submittedName>
        <fullName evidence="5">SDR family oxidoreductase</fullName>
    </submittedName>
</protein>
<dbReference type="FunFam" id="3.40.50.720:FF:000374">
    <property type="entry name" value="3-oxoacyl-(Acyl-carrier-protein) reductase"/>
    <property type="match status" value="1"/>
</dbReference>
<dbReference type="OrthoDB" id="20590at2"/>
<keyword evidence="6" id="KW-1185">Reference proteome</keyword>
<dbReference type="SMART" id="SM00822">
    <property type="entry name" value="PKS_KR"/>
    <property type="match status" value="1"/>
</dbReference>
<proteinExistence type="inferred from homology"/>
<evidence type="ECO:0000256" key="3">
    <source>
        <dbReference type="ARBA" id="ARBA00023002"/>
    </source>
</evidence>
<dbReference type="GO" id="GO:0016614">
    <property type="term" value="F:oxidoreductase activity, acting on CH-OH group of donors"/>
    <property type="evidence" value="ECO:0007669"/>
    <property type="project" value="UniProtKB-ARBA"/>
</dbReference>
<dbReference type="PANTHER" id="PTHR48107:SF7">
    <property type="entry name" value="RE15974P"/>
    <property type="match status" value="1"/>
</dbReference>
<dbReference type="RefSeq" id="WP_147714624.1">
    <property type="nucleotide sequence ID" value="NZ_VKAD01000002.1"/>
</dbReference>
<evidence type="ECO:0000256" key="1">
    <source>
        <dbReference type="ARBA" id="ARBA00006484"/>
    </source>
</evidence>
<dbReference type="CDD" id="cd05362">
    <property type="entry name" value="THN_reductase-like_SDR_c"/>
    <property type="match status" value="1"/>
</dbReference>
<dbReference type="InterPro" id="IPR020904">
    <property type="entry name" value="Sc_DH/Rdtase_CS"/>
</dbReference>